<evidence type="ECO:0000256" key="2">
    <source>
        <dbReference type="ARBA" id="ARBA00022448"/>
    </source>
</evidence>
<dbReference type="GO" id="GO:0005886">
    <property type="term" value="C:plasma membrane"/>
    <property type="evidence" value="ECO:0007669"/>
    <property type="project" value="UniProtKB-SubCell"/>
</dbReference>
<comment type="similarity">
    <text evidence="8">Belongs to the TsuA/YedE (TC 9.B.102) family.</text>
</comment>
<evidence type="ECO:0000256" key="1">
    <source>
        <dbReference type="ARBA" id="ARBA00004429"/>
    </source>
</evidence>
<evidence type="ECO:0000256" key="5">
    <source>
        <dbReference type="ARBA" id="ARBA00022692"/>
    </source>
</evidence>
<feature type="transmembrane region" description="Helical" evidence="9">
    <location>
        <begin position="275"/>
        <end position="296"/>
    </location>
</feature>
<proteinExistence type="inferred from homology"/>
<keyword evidence="4" id="KW-0997">Cell inner membrane</keyword>
<reference evidence="10 11" key="1">
    <citation type="submission" date="2016-09" db="EMBL/GenBank/DDBJ databases">
        <title>Photobacterium proteolyticum sp. nov. a protease producing bacterium isolated from ocean sediments of Laizhou Bay.</title>
        <authorList>
            <person name="Li Y."/>
        </authorList>
    </citation>
    <scope>NUCLEOTIDE SEQUENCE [LARGE SCALE GENOMIC DNA]</scope>
    <source>
        <strain evidence="10 11">13-12</strain>
    </source>
</reference>
<dbReference type="AlphaFoldDB" id="A0A1Q9GA86"/>
<protein>
    <submittedName>
        <fullName evidence="10">Uncharacterized protein</fullName>
    </submittedName>
</protein>
<keyword evidence="11" id="KW-1185">Reference proteome</keyword>
<dbReference type="RefSeq" id="WP_075767534.1">
    <property type="nucleotide sequence ID" value="NZ_MJIL01000095.1"/>
</dbReference>
<feature type="transmembrane region" description="Helical" evidence="9">
    <location>
        <begin position="38"/>
        <end position="58"/>
    </location>
</feature>
<feature type="transmembrane region" description="Helical" evidence="9">
    <location>
        <begin position="165"/>
        <end position="183"/>
    </location>
</feature>
<keyword evidence="2" id="KW-0813">Transport</keyword>
<evidence type="ECO:0000313" key="11">
    <source>
        <dbReference type="Proteomes" id="UP000186905"/>
    </source>
</evidence>
<dbReference type="PANTHER" id="PTHR30574">
    <property type="entry name" value="INNER MEMBRANE PROTEIN YEDE"/>
    <property type="match status" value="1"/>
</dbReference>
<feature type="transmembrane region" description="Helical" evidence="9">
    <location>
        <begin position="243"/>
        <end position="263"/>
    </location>
</feature>
<feature type="transmembrane region" description="Helical" evidence="9">
    <location>
        <begin position="213"/>
        <end position="231"/>
    </location>
</feature>
<gene>
    <name evidence="10" type="ORF">BIT28_03570</name>
</gene>
<comment type="caution">
    <text evidence="10">The sequence shown here is derived from an EMBL/GenBank/DDBJ whole genome shotgun (WGS) entry which is preliminary data.</text>
</comment>
<keyword evidence="7 9" id="KW-0472">Membrane</keyword>
<organism evidence="10 11">
    <name type="scientific">Photobacterium proteolyticum</name>
    <dbReference type="NCBI Taxonomy" id="1903952"/>
    <lineage>
        <taxon>Bacteria</taxon>
        <taxon>Pseudomonadati</taxon>
        <taxon>Pseudomonadota</taxon>
        <taxon>Gammaproteobacteria</taxon>
        <taxon>Vibrionales</taxon>
        <taxon>Vibrionaceae</taxon>
        <taxon>Photobacterium</taxon>
    </lineage>
</organism>
<feature type="transmembrane region" description="Helical" evidence="9">
    <location>
        <begin position="104"/>
        <end position="124"/>
    </location>
</feature>
<evidence type="ECO:0000256" key="9">
    <source>
        <dbReference type="SAM" id="Phobius"/>
    </source>
</evidence>
<dbReference type="InterPro" id="IPR007272">
    <property type="entry name" value="Sulf_transp_TsuA/YedE"/>
</dbReference>
<sequence length="312" mass="33702">MLGYLLPIILACLVGILAQKTGLCMVRGVQELLAKRPGFLATILCCGFWFWLVTPYAIEDSISLAMNRHSVSTPFILGGLLFGLGAAINKGCSISTITKLSKGHYHMFATVGGWLIGWCLLASIPTDLNYTPLAPITSPSVTVVVVLFVLVAIIMFRIPPQRRPILLGIILFGVIASILTYQVPEWSPSQLFKDISAASIHGETEKWPPLQRYLILVGLVFGMSISAKKRLSVQEFELRPSQIIVHLIAGIIMGIGASLALGGNDSQLLIALPSFSPAGAITIFCMIAGITCGILIRKAIQHFTDRATDTDQ</sequence>
<evidence type="ECO:0000256" key="8">
    <source>
        <dbReference type="ARBA" id="ARBA00035655"/>
    </source>
</evidence>
<keyword evidence="6 9" id="KW-1133">Transmembrane helix</keyword>
<dbReference type="EMBL" id="MJIL01000095">
    <property type="protein sequence ID" value="OLQ71253.1"/>
    <property type="molecule type" value="Genomic_DNA"/>
</dbReference>
<evidence type="ECO:0000313" key="10">
    <source>
        <dbReference type="EMBL" id="OLQ71253.1"/>
    </source>
</evidence>
<dbReference type="Pfam" id="PF04143">
    <property type="entry name" value="Sulf_transp"/>
    <property type="match status" value="1"/>
</dbReference>
<evidence type="ECO:0000256" key="6">
    <source>
        <dbReference type="ARBA" id="ARBA00022989"/>
    </source>
</evidence>
<feature type="transmembrane region" description="Helical" evidence="9">
    <location>
        <begin position="6"/>
        <end position="26"/>
    </location>
</feature>
<dbReference type="Proteomes" id="UP000186905">
    <property type="component" value="Unassembled WGS sequence"/>
</dbReference>
<dbReference type="PANTHER" id="PTHR30574:SF1">
    <property type="entry name" value="SULPHUR TRANSPORT DOMAIN-CONTAINING PROTEIN"/>
    <property type="match status" value="1"/>
</dbReference>
<feature type="transmembrane region" description="Helical" evidence="9">
    <location>
        <begin position="70"/>
        <end position="92"/>
    </location>
</feature>
<accession>A0A1Q9GA86</accession>
<comment type="subcellular location">
    <subcellularLocation>
        <location evidence="1">Cell inner membrane</location>
        <topology evidence="1">Multi-pass membrane protein</topology>
    </subcellularLocation>
</comment>
<name>A0A1Q9GA86_9GAMM</name>
<evidence type="ECO:0000256" key="3">
    <source>
        <dbReference type="ARBA" id="ARBA00022475"/>
    </source>
</evidence>
<evidence type="ECO:0000256" key="4">
    <source>
        <dbReference type="ARBA" id="ARBA00022519"/>
    </source>
</evidence>
<keyword evidence="5 9" id="KW-0812">Transmembrane</keyword>
<feature type="transmembrane region" description="Helical" evidence="9">
    <location>
        <begin position="136"/>
        <end position="158"/>
    </location>
</feature>
<keyword evidence="3" id="KW-1003">Cell membrane</keyword>
<evidence type="ECO:0000256" key="7">
    <source>
        <dbReference type="ARBA" id="ARBA00023136"/>
    </source>
</evidence>